<protein>
    <submittedName>
        <fullName evidence="1">Uncharacterized protein</fullName>
    </submittedName>
</protein>
<dbReference type="KEGG" id="nch:A0U93_10435"/>
<dbReference type="STRING" id="320497.A0U93_10435"/>
<keyword evidence="2" id="KW-1185">Reference proteome</keyword>
<dbReference type="OrthoDB" id="7280395at2"/>
<evidence type="ECO:0000313" key="1">
    <source>
        <dbReference type="EMBL" id="AQS88293.1"/>
    </source>
</evidence>
<name>A0A1U9KR59_9PROT</name>
<dbReference type="RefSeq" id="WP_077807314.1">
    <property type="nucleotide sequence ID" value="NZ_BJXS01000003.1"/>
</dbReference>
<organism evidence="1 2">
    <name type="scientific">Neoasaia chiangmaiensis</name>
    <dbReference type="NCBI Taxonomy" id="320497"/>
    <lineage>
        <taxon>Bacteria</taxon>
        <taxon>Pseudomonadati</taxon>
        <taxon>Pseudomonadota</taxon>
        <taxon>Alphaproteobacteria</taxon>
        <taxon>Acetobacterales</taxon>
        <taxon>Acetobacteraceae</taxon>
        <taxon>Neoasaia</taxon>
    </lineage>
</organism>
<dbReference type="Proteomes" id="UP000188604">
    <property type="component" value="Chromosome"/>
</dbReference>
<reference evidence="1 2" key="1">
    <citation type="submission" date="2016-03" db="EMBL/GenBank/DDBJ databases">
        <title>Acetic acid bacteria sequencing.</title>
        <authorList>
            <person name="Brandt J."/>
            <person name="Jakob F."/>
            <person name="Vogel R.F."/>
        </authorList>
    </citation>
    <scope>NUCLEOTIDE SEQUENCE [LARGE SCALE GENOMIC DNA]</scope>
    <source>
        <strain evidence="1 2">NBRC 101099</strain>
    </source>
</reference>
<dbReference type="PROSITE" id="PS51257">
    <property type="entry name" value="PROKAR_LIPOPROTEIN"/>
    <property type="match status" value="1"/>
</dbReference>
<evidence type="ECO:0000313" key="2">
    <source>
        <dbReference type="Proteomes" id="UP000188604"/>
    </source>
</evidence>
<proteinExistence type="predicted"/>
<gene>
    <name evidence="1" type="ORF">A0U93_10435</name>
</gene>
<dbReference type="EMBL" id="CP014691">
    <property type="protein sequence ID" value="AQS88293.1"/>
    <property type="molecule type" value="Genomic_DNA"/>
</dbReference>
<dbReference type="AlphaFoldDB" id="A0A1U9KR59"/>
<sequence>MIWRFGLQIRAVPGLFALFGFTGCALAPSPATTISAAIAGVQSDLTAAHVVSTSHAGDWDLAQVARFDANVLALQCSQETSDPVVAMIAGPVTMSLTGSFSQSGSFSVSSLTTMPVFGIGADASRTRGQGLSLPVQFVPLASLPDAEMAREVEYAGTLLSQNDEVRHAMGARIDADRAALASRVELLLQDYGLASCPKHGEIAPFVGAERR</sequence>
<accession>A0A1U9KR59</accession>